<accession>A0A938BLD2</accession>
<dbReference type="Pfam" id="PF02518">
    <property type="entry name" value="HATPase_c"/>
    <property type="match status" value="1"/>
</dbReference>
<evidence type="ECO:0000256" key="4">
    <source>
        <dbReference type="ARBA" id="ARBA00022777"/>
    </source>
</evidence>
<dbReference type="InterPro" id="IPR003661">
    <property type="entry name" value="HisK_dim/P_dom"/>
</dbReference>
<evidence type="ECO:0000256" key="2">
    <source>
        <dbReference type="ARBA" id="ARBA00012438"/>
    </source>
</evidence>
<reference evidence="8 9" key="1">
    <citation type="submission" date="2019-03" db="EMBL/GenBank/DDBJ databases">
        <title>Lake Tanganyika Metagenome-Assembled Genomes (MAGs).</title>
        <authorList>
            <person name="Tran P."/>
        </authorList>
    </citation>
    <scope>NUCLEOTIDE SEQUENCE [LARGE SCALE GENOMIC DNA]</scope>
    <source>
        <strain evidence="8">K_DeepCast_65m_m2_236</strain>
    </source>
</reference>
<evidence type="ECO:0000256" key="1">
    <source>
        <dbReference type="ARBA" id="ARBA00000085"/>
    </source>
</evidence>
<dbReference type="CDD" id="cd00075">
    <property type="entry name" value="HATPase"/>
    <property type="match status" value="1"/>
</dbReference>
<dbReference type="GO" id="GO:0000155">
    <property type="term" value="F:phosphorelay sensor kinase activity"/>
    <property type="evidence" value="ECO:0007669"/>
    <property type="project" value="InterPro"/>
</dbReference>
<dbReference type="PROSITE" id="PS50109">
    <property type="entry name" value="HIS_KIN"/>
    <property type="match status" value="1"/>
</dbReference>
<proteinExistence type="predicted"/>
<dbReference type="PANTHER" id="PTHR43547:SF2">
    <property type="entry name" value="HYBRID SIGNAL TRANSDUCTION HISTIDINE KINASE C"/>
    <property type="match status" value="1"/>
</dbReference>
<keyword evidence="4 8" id="KW-0418">Kinase</keyword>
<sequence length="528" mass="58922">RVFLSLLLAFTALLSCVWLIVEFRTVDAQGHNRRVSSQLRTIAEPVWRDLAATYRKALREDVTLPEGDPLPAILRLEERRPVVRAFHVGPDLRVTFAGKILGQRDAGERTVIDLKTWSPRYLDRLGFNPGWNAKNFLTSAAHAEMSREESIRRVRKQVEQVWKTIDTSHGWVWSNEFAIESRTSRFYLRGNPAQGLLGVQIDMWGFNLNEAPRAVTRAGLEGKISVCRCLRTPADLAPPPDLGFLTPVTLEPVPEFAASIVRADEARYWGLLSLAVTVFVLALSFAMRSQIALFRGVKLAHSQSNFVSGITHEMRVPLTTVKMYAEMLSQGVVTDPDKRDSYLQTIAREADRLSRLIENVMDFARITNRSRAYAFADVSAARIVEDAAQTAGTILEQAGMQLERHEVPAEWQLRADREALVQCLVNLLSNAAKYAKNSPRVVLAVENRGTEFRFSVADFGPGIADVEQAKMFRPFYRIGDELTRMAPGSGPGLALVKEHVAAHGGRVEVQSRPGQGARFDLVLPAKPI</sequence>
<organism evidence="8 9">
    <name type="scientific">Candidatus Tanganyikabacteria bacterium</name>
    <dbReference type="NCBI Taxonomy" id="2961651"/>
    <lineage>
        <taxon>Bacteria</taxon>
        <taxon>Bacillati</taxon>
        <taxon>Candidatus Sericytochromatia</taxon>
        <taxon>Candidatus Tanganyikabacteria</taxon>
    </lineage>
</organism>
<dbReference type="Pfam" id="PF00512">
    <property type="entry name" value="HisKA"/>
    <property type="match status" value="1"/>
</dbReference>
<name>A0A938BLD2_9BACT</name>
<evidence type="ECO:0000259" key="7">
    <source>
        <dbReference type="PROSITE" id="PS50109"/>
    </source>
</evidence>
<evidence type="ECO:0000256" key="5">
    <source>
        <dbReference type="ARBA" id="ARBA00023012"/>
    </source>
</evidence>
<feature type="transmembrane region" description="Helical" evidence="6">
    <location>
        <begin position="268"/>
        <end position="286"/>
    </location>
</feature>
<gene>
    <name evidence="8" type="ORF">FJZ00_08500</name>
</gene>
<dbReference type="SMART" id="SM00388">
    <property type="entry name" value="HisKA"/>
    <property type="match status" value="1"/>
</dbReference>
<feature type="domain" description="Histidine kinase" evidence="7">
    <location>
        <begin position="309"/>
        <end position="527"/>
    </location>
</feature>
<feature type="non-terminal residue" evidence="8">
    <location>
        <position position="1"/>
    </location>
</feature>
<dbReference type="EMBL" id="VGJX01000476">
    <property type="protein sequence ID" value="MBM3275181.1"/>
    <property type="molecule type" value="Genomic_DNA"/>
</dbReference>
<dbReference type="CDD" id="cd00082">
    <property type="entry name" value="HisKA"/>
    <property type="match status" value="1"/>
</dbReference>
<dbReference type="SUPFAM" id="SSF55874">
    <property type="entry name" value="ATPase domain of HSP90 chaperone/DNA topoisomerase II/histidine kinase"/>
    <property type="match status" value="1"/>
</dbReference>
<keyword evidence="5" id="KW-0902">Two-component regulatory system</keyword>
<dbReference type="SMART" id="SM00387">
    <property type="entry name" value="HATPase_c"/>
    <property type="match status" value="1"/>
</dbReference>
<keyword evidence="6" id="KW-1133">Transmembrane helix</keyword>
<evidence type="ECO:0000313" key="8">
    <source>
        <dbReference type="EMBL" id="MBM3275181.1"/>
    </source>
</evidence>
<dbReference type="SUPFAM" id="SSF47384">
    <property type="entry name" value="Homodimeric domain of signal transducing histidine kinase"/>
    <property type="match status" value="1"/>
</dbReference>
<evidence type="ECO:0000256" key="6">
    <source>
        <dbReference type="SAM" id="Phobius"/>
    </source>
</evidence>
<evidence type="ECO:0000313" key="9">
    <source>
        <dbReference type="Proteomes" id="UP000703893"/>
    </source>
</evidence>
<dbReference type="Gene3D" id="1.10.287.130">
    <property type="match status" value="1"/>
</dbReference>
<comment type="catalytic activity">
    <reaction evidence="1">
        <text>ATP + protein L-histidine = ADP + protein N-phospho-L-histidine.</text>
        <dbReference type="EC" id="2.7.13.3"/>
    </reaction>
</comment>
<dbReference type="Gene3D" id="3.30.565.10">
    <property type="entry name" value="Histidine kinase-like ATPase, C-terminal domain"/>
    <property type="match status" value="1"/>
</dbReference>
<protein>
    <recommendedName>
        <fullName evidence="2">histidine kinase</fullName>
        <ecNumber evidence="2">2.7.13.3</ecNumber>
    </recommendedName>
</protein>
<dbReference type="PANTHER" id="PTHR43547">
    <property type="entry name" value="TWO-COMPONENT HISTIDINE KINASE"/>
    <property type="match status" value="1"/>
</dbReference>
<dbReference type="PRINTS" id="PR00344">
    <property type="entry name" value="BCTRLSENSOR"/>
</dbReference>
<dbReference type="InterPro" id="IPR003594">
    <property type="entry name" value="HATPase_dom"/>
</dbReference>
<keyword evidence="4 8" id="KW-0808">Transferase</keyword>
<keyword evidence="6" id="KW-0472">Membrane</keyword>
<keyword evidence="3" id="KW-0597">Phosphoprotein</keyword>
<dbReference type="Proteomes" id="UP000703893">
    <property type="component" value="Unassembled WGS sequence"/>
</dbReference>
<evidence type="ECO:0000256" key="3">
    <source>
        <dbReference type="ARBA" id="ARBA00022553"/>
    </source>
</evidence>
<dbReference type="InterPro" id="IPR004358">
    <property type="entry name" value="Sig_transdc_His_kin-like_C"/>
</dbReference>
<dbReference type="InterPro" id="IPR005467">
    <property type="entry name" value="His_kinase_dom"/>
</dbReference>
<dbReference type="AlphaFoldDB" id="A0A938BLD2"/>
<dbReference type="InterPro" id="IPR036097">
    <property type="entry name" value="HisK_dim/P_sf"/>
</dbReference>
<keyword evidence="6" id="KW-0812">Transmembrane</keyword>
<dbReference type="EC" id="2.7.13.3" evidence="2"/>
<dbReference type="InterPro" id="IPR036890">
    <property type="entry name" value="HATPase_C_sf"/>
</dbReference>
<comment type="caution">
    <text evidence="8">The sequence shown here is derived from an EMBL/GenBank/DDBJ whole genome shotgun (WGS) entry which is preliminary data.</text>
</comment>